<gene>
    <name evidence="2" type="ORF">A2799_04175</name>
</gene>
<evidence type="ECO:0000256" key="1">
    <source>
        <dbReference type="SAM" id="Phobius"/>
    </source>
</evidence>
<feature type="transmembrane region" description="Helical" evidence="1">
    <location>
        <begin position="70"/>
        <end position="88"/>
    </location>
</feature>
<feature type="transmembrane region" description="Helical" evidence="1">
    <location>
        <begin position="123"/>
        <end position="141"/>
    </location>
</feature>
<organism evidence="2 3">
    <name type="scientific">Candidatus Roizmanbacteria bacterium RIFCSPHIGHO2_01_FULL_39_24</name>
    <dbReference type="NCBI Taxonomy" id="1802032"/>
    <lineage>
        <taxon>Bacteria</taxon>
        <taxon>Candidatus Roizmaniibacteriota</taxon>
    </lineage>
</organism>
<evidence type="ECO:0000313" key="3">
    <source>
        <dbReference type="Proteomes" id="UP000176850"/>
    </source>
</evidence>
<dbReference type="Proteomes" id="UP000176850">
    <property type="component" value="Unassembled WGS sequence"/>
</dbReference>
<evidence type="ECO:0000313" key="2">
    <source>
        <dbReference type="EMBL" id="OGK18987.1"/>
    </source>
</evidence>
<feature type="transmembrane region" description="Helical" evidence="1">
    <location>
        <begin position="94"/>
        <end position="111"/>
    </location>
</feature>
<evidence type="ECO:0008006" key="4">
    <source>
        <dbReference type="Google" id="ProtNLM"/>
    </source>
</evidence>
<reference evidence="2 3" key="1">
    <citation type="journal article" date="2016" name="Nat. Commun.">
        <title>Thousands of microbial genomes shed light on interconnected biogeochemical processes in an aquifer system.</title>
        <authorList>
            <person name="Anantharaman K."/>
            <person name="Brown C.T."/>
            <person name="Hug L.A."/>
            <person name="Sharon I."/>
            <person name="Castelle C.J."/>
            <person name="Probst A.J."/>
            <person name="Thomas B.C."/>
            <person name="Singh A."/>
            <person name="Wilkins M.J."/>
            <person name="Karaoz U."/>
            <person name="Brodie E.L."/>
            <person name="Williams K.H."/>
            <person name="Hubbard S.S."/>
            <person name="Banfield J.F."/>
        </authorList>
    </citation>
    <scope>NUCLEOTIDE SEQUENCE [LARGE SCALE GENOMIC DNA]</scope>
</reference>
<keyword evidence="1" id="KW-0472">Membrane</keyword>
<protein>
    <recommendedName>
        <fullName evidence="4">DoxX family protein</fullName>
    </recommendedName>
</protein>
<accession>A0A1F7GJ70</accession>
<sequence>MKKNIFAALVRISLGSLFLWAFFDKLLGLGFATMPDKSWFAGGSPTFGFLTMGTTGPFKTVFMGMAGNTIVDMLFMAGLCGIGIGLILGIAKKITTISVTVLLLLMWLATFPPKNHPLIDEHIIYIFAIQLLFQLDAGKFYGFGKQWEQTNIVKKFPWLE</sequence>
<comment type="caution">
    <text evidence="2">The sequence shown here is derived from an EMBL/GenBank/DDBJ whole genome shotgun (WGS) entry which is preliminary data.</text>
</comment>
<proteinExistence type="predicted"/>
<keyword evidence="1" id="KW-1133">Transmembrane helix</keyword>
<dbReference type="AlphaFoldDB" id="A0A1F7GJ70"/>
<name>A0A1F7GJ70_9BACT</name>
<dbReference type="EMBL" id="MFZH01000020">
    <property type="protein sequence ID" value="OGK18987.1"/>
    <property type="molecule type" value="Genomic_DNA"/>
</dbReference>
<keyword evidence="1" id="KW-0812">Transmembrane</keyword>